<dbReference type="InterPro" id="IPR001254">
    <property type="entry name" value="Trypsin_dom"/>
</dbReference>
<keyword evidence="1" id="KW-1015">Disulfide bond</keyword>
<dbReference type="PROSITE" id="PS00135">
    <property type="entry name" value="TRYPSIN_SER"/>
    <property type="match status" value="1"/>
</dbReference>
<dbReference type="PRINTS" id="PR00722">
    <property type="entry name" value="CHYMOTRYPSIN"/>
</dbReference>
<dbReference type="PROSITE" id="PS50240">
    <property type="entry name" value="TRYPSIN_DOM"/>
    <property type="match status" value="1"/>
</dbReference>
<evidence type="ECO:0000313" key="8">
    <source>
        <dbReference type="EMBL" id="QTK44568.1"/>
    </source>
</evidence>
<keyword evidence="2 8" id="KW-0378">Hydrolase</keyword>
<evidence type="ECO:0000313" key="6">
    <source>
        <dbReference type="EMBL" id="NDW41883.1"/>
    </source>
</evidence>
<name>A0A090B8P2_ACIBA</name>
<dbReference type="EC" id="3.4.21.-" evidence="8"/>
<dbReference type="InterPro" id="IPR018114">
    <property type="entry name" value="TRYPSIN_HIS"/>
</dbReference>
<dbReference type="PROSITE" id="PS00134">
    <property type="entry name" value="TRYPSIN_HIS"/>
    <property type="match status" value="1"/>
</dbReference>
<feature type="domain" description="Peptidase S1" evidence="5">
    <location>
        <begin position="5"/>
        <end position="247"/>
    </location>
</feature>
<sequence>MYKKNIGGLINALALVIYSSSVMAADNSSSFVKLEFTVTKPFLFFSQTSGNTCGGVLIRNDVVLTAAHCTAAVWGDSANQGYTLGGTVKYGASFLSQVQAASFKKDEGWVEIPYVDIALIRLSHPIDNNSGATVAKIPAACSQTEARQNIGRGDVTAYLGRSSTGAALPENLYGTSYVNIRDVGPSPLARGIYYKATASMNAGDSGGPWLSDDNTLIGINNGIAGTDKYGAVICQYTNQINDVLVKWSAAGNQTGAVTPPTTPPSVEPTTQPPVTNPPTTSQPTTEPQTTDNVVFSFFNWLASLFGF</sequence>
<dbReference type="EMBL" id="JAAGTY010000012">
    <property type="protein sequence ID" value="NDW41883.1"/>
    <property type="molecule type" value="Genomic_DNA"/>
</dbReference>
<dbReference type="RefSeq" id="WP_045543874.1">
    <property type="nucleotide sequence ID" value="NZ_AP014649.1"/>
</dbReference>
<dbReference type="Pfam" id="PF00089">
    <property type="entry name" value="Trypsin"/>
    <property type="match status" value="1"/>
</dbReference>
<feature type="compositionally biased region" description="Low complexity" evidence="3">
    <location>
        <begin position="277"/>
        <end position="289"/>
    </location>
</feature>
<accession>A0A090B8P2</accession>
<keyword evidence="4" id="KW-0732">Signal</keyword>
<evidence type="ECO:0000256" key="1">
    <source>
        <dbReference type="ARBA" id="ARBA00023157"/>
    </source>
</evidence>
<dbReference type="EMBL" id="NGKM01000001">
    <property type="protein sequence ID" value="OWK68319.1"/>
    <property type="molecule type" value="Genomic_DNA"/>
</dbReference>
<evidence type="ECO:0000256" key="3">
    <source>
        <dbReference type="SAM" id="MobiDB-lite"/>
    </source>
</evidence>
<dbReference type="Proteomes" id="UP000664966">
    <property type="component" value="Chromosome"/>
</dbReference>
<keyword evidence="2" id="KW-0720">Serine protease</keyword>
<dbReference type="Gene3D" id="2.40.10.10">
    <property type="entry name" value="Trypsin-like serine proteases"/>
    <property type="match status" value="2"/>
</dbReference>
<evidence type="ECO:0000259" key="5">
    <source>
        <dbReference type="PROSITE" id="PS50240"/>
    </source>
</evidence>
<dbReference type="InterPro" id="IPR043504">
    <property type="entry name" value="Peptidase_S1_PA_chymotrypsin"/>
</dbReference>
<keyword evidence="2 6" id="KW-0645">Protease</keyword>
<dbReference type="GO" id="GO:0004252">
    <property type="term" value="F:serine-type endopeptidase activity"/>
    <property type="evidence" value="ECO:0007669"/>
    <property type="project" value="InterPro"/>
</dbReference>
<reference evidence="8" key="3">
    <citation type="submission" date="2021-03" db="EMBL/GenBank/DDBJ databases">
        <title>Complete genome sequencing of Acinetobacter baumannii.</title>
        <authorList>
            <person name="Yadav B."/>
            <person name="Makwana N."/>
            <person name="Kharat A.S."/>
            <person name="Veeraraghavan B."/>
            <person name="Vijayakumar S."/>
            <person name="Priya M."/>
        </authorList>
    </citation>
    <scope>NUCLEOTIDE SEQUENCE</scope>
    <source>
        <strain evidence="8">KSK6</strain>
    </source>
</reference>
<feature type="chain" id="PRO_5042676902" evidence="4">
    <location>
        <begin position="25"/>
        <end position="307"/>
    </location>
</feature>
<feature type="signal peptide" evidence="4">
    <location>
        <begin position="1"/>
        <end position="24"/>
    </location>
</feature>
<dbReference type="MEROPS" id="S01.168"/>
<feature type="region of interest" description="Disordered" evidence="3">
    <location>
        <begin position="254"/>
        <end position="289"/>
    </location>
</feature>
<dbReference type="Proteomes" id="UP000470018">
    <property type="component" value="Unassembled WGS sequence"/>
</dbReference>
<dbReference type="EMBL" id="CP072270">
    <property type="protein sequence ID" value="QTK44568.1"/>
    <property type="molecule type" value="Genomic_DNA"/>
</dbReference>
<protein>
    <submittedName>
        <fullName evidence="6 7">Trypsin</fullName>
        <ecNumber evidence="8">3.4.21.-</ecNumber>
    </submittedName>
</protein>
<dbReference type="SMART" id="SM00020">
    <property type="entry name" value="Tryp_SPc"/>
    <property type="match status" value="1"/>
</dbReference>
<feature type="compositionally biased region" description="Pro residues" evidence="3">
    <location>
        <begin position="260"/>
        <end position="276"/>
    </location>
</feature>
<dbReference type="AlphaFoldDB" id="A0A090B8P2"/>
<evidence type="ECO:0000256" key="4">
    <source>
        <dbReference type="SAM" id="SignalP"/>
    </source>
</evidence>
<proteinExistence type="predicted"/>
<dbReference type="GO" id="GO:0006508">
    <property type="term" value="P:proteolysis"/>
    <property type="evidence" value="ECO:0007669"/>
    <property type="project" value="UniProtKB-KW"/>
</dbReference>
<evidence type="ECO:0000256" key="2">
    <source>
        <dbReference type="RuleBase" id="RU363034"/>
    </source>
</evidence>
<dbReference type="InterPro" id="IPR001314">
    <property type="entry name" value="Peptidase_S1A"/>
</dbReference>
<evidence type="ECO:0000313" key="9">
    <source>
        <dbReference type="Proteomes" id="UP000197394"/>
    </source>
</evidence>
<reference evidence="7 9" key="1">
    <citation type="submission" date="2017-05" db="EMBL/GenBank/DDBJ databases">
        <title>Draft genome sequence of MDR A. baumannii AB360.</title>
        <authorList>
            <person name="Wareham D.W."/>
            <person name="Bean D.C."/>
        </authorList>
    </citation>
    <scope>NUCLEOTIDE SEQUENCE [LARGE SCALE GENOMIC DNA]</scope>
    <source>
        <strain evidence="7 9">AB360</strain>
    </source>
</reference>
<dbReference type="Proteomes" id="UP000197394">
    <property type="component" value="Unassembled WGS sequence"/>
</dbReference>
<evidence type="ECO:0000313" key="7">
    <source>
        <dbReference type="EMBL" id="OWK68319.1"/>
    </source>
</evidence>
<reference evidence="6 10" key="2">
    <citation type="submission" date="2020-02" db="EMBL/GenBank/DDBJ databases">
        <title>Whole genome shot-gun sequencing of clinical Carbapenem resistant A. baumannii.</title>
        <authorList>
            <person name="Veeraraghavan B."/>
            <person name="Mathur P."/>
            <person name="Vijayakumar S."/>
            <person name="Vasudevan K."/>
            <person name="Lincy M."/>
            <person name="Kirubananthan A."/>
        </authorList>
    </citation>
    <scope>NUCLEOTIDE SEQUENCE [LARGE SCALE GENOMIC DNA]</scope>
    <source>
        <strain evidence="6 10">SP816</strain>
    </source>
</reference>
<evidence type="ECO:0000313" key="10">
    <source>
        <dbReference type="Proteomes" id="UP000470018"/>
    </source>
</evidence>
<dbReference type="InterPro" id="IPR009003">
    <property type="entry name" value="Peptidase_S1_PA"/>
</dbReference>
<dbReference type="SUPFAM" id="SSF50494">
    <property type="entry name" value="Trypsin-like serine proteases"/>
    <property type="match status" value="1"/>
</dbReference>
<organism evidence="7 9">
    <name type="scientific">Acinetobacter baumannii</name>
    <dbReference type="NCBI Taxonomy" id="470"/>
    <lineage>
        <taxon>Bacteria</taxon>
        <taxon>Pseudomonadati</taxon>
        <taxon>Pseudomonadota</taxon>
        <taxon>Gammaproteobacteria</taxon>
        <taxon>Moraxellales</taxon>
        <taxon>Moraxellaceae</taxon>
        <taxon>Acinetobacter</taxon>
        <taxon>Acinetobacter calcoaceticus/baumannii complex</taxon>
    </lineage>
</organism>
<gene>
    <name evidence="7" type="ORF">CBE85_00850</name>
    <name evidence="6" type="ORF">G3N53_12465</name>
    <name evidence="8" type="ORF">J6E47_05730</name>
</gene>
<dbReference type="InterPro" id="IPR033116">
    <property type="entry name" value="TRYPSIN_SER"/>
</dbReference>